<gene>
    <name evidence="1" type="ORF">E0D97_04835</name>
</gene>
<dbReference type="AlphaFoldDB" id="A0A4V2MPM2"/>
<sequence>MRTTLDIDDDILETAKKMARTRKVSTGKVISELVKKGLVETAFEDIKWKDGFPLIEGNGLPITVEQVERLLNQEFENYP</sequence>
<comment type="caution">
    <text evidence="1">The sequence shown here is derived from an EMBL/GenBank/DDBJ whole genome shotgun (WGS) entry which is preliminary data.</text>
</comment>
<keyword evidence="2" id="KW-1185">Reference proteome</keyword>
<proteinExistence type="predicted"/>
<dbReference type="EMBL" id="SJST01000002">
    <property type="protein sequence ID" value="TCD14887.1"/>
    <property type="molecule type" value="Genomic_DNA"/>
</dbReference>
<dbReference type="Proteomes" id="UP000291301">
    <property type="component" value="Unassembled WGS sequence"/>
</dbReference>
<evidence type="ECO:0000313" key="1">
    <source>
        <dbReference type="EMBL" id="TCD14887.1"/>
    </source>
</evidence>
<reference evidence="1 2" key="1">
    <citation type="journal article" date="2015" name="Antonie Van Leeuwenhoek">
        <title>Oricola cellulosilytica gen. nov., sp. nov., a cellulose-degrading bacterium of the family Phyllobacteriaceae isolated from surface seashore water, and emended descriptions of Mesorhizobium loti and Phyllobacterium myrsinacearum.</title>
        <authorList>
            <person name="Hameed A."/>
            <person name="Shahina M."/>
            <person name="Lai W.A."/>
            <person name="Lin S.Y."/>
            <person name="Young L.S."/>
            <person name="Liu Y.C."/>
            <person name="Hsu Y.H."/>
            <person name="Young C.C."/>
        </authorList>
    </citation>
    <scope>NUCLEOTIDE SEQUENCE [LARGE SCALE GENOMIC DNA]</scope>
    <source>
        <strain evidence="1 2">KCTC 52183</strain>
    </source>
</reference>
<name>A0A4V2MPM2_9HYPH</name>
<evidence type="ECO:0000313" key="2">
    <source>
        <dbReference type="Proteomes" id="UP000291301"/>
    </source>
</evidence>
<protein>
    <submittedName>
        <fullName evidence="1">Antitoxin</fullName>
    </submittedName>
</protein>
<accession>A0A4V2MPM2</accession>
<organism evidence="1 2">
    <name type="scientific">Oricola cellulosilytica</name>
    <dbReference type="NCBI Taxonomy" id="1429082"/>
    <lineage>
        <taxon>Bacteria</taxon>
        <taxon>Pseudomonadati</taxon>
        <taxon>Pseudomonadota</taxon>
        <taxon>Alphaproteobacteria</taxon>
        <taxon>Hyphomicrobiales</taxon>
        <taxon>Ahrensiaceae</taxon>
        <taxon>Oricola</taxon>
    </lineage>
</organism>
<dbReference type="CDD" id="cd21631">
    <property type="entry name" value="RHH_CopG_NikR-like"/>
    <property type="match status" value="1"/>
</dbReference>
<dbReference type="RefSeq" id="WP_131566054.1">
    <property type="nucleotide sequence ID" value="NZ_JAINFK010000003.1"/>
</dbReference>